<organism evidence="1 2">
    <name type="scientific">Gossypium arboreum</name>
    <name type="common">Tree cotton</name>
    <name type="synonym">Gossypium nanking</name>
    <dbReference type="NCBI Taxonomy" id="29729"/>
    <lineage>
        <taxon>Eukaryota</taxon>
        <taxon>Viridiplantae</taxon>
        <taxon>Streptophyta</taxon>
        <taxon>Embryophyta</taxon>
        <taxon>Tracheophyta</taxon>
        <taxon>Spermatophyta</taxon>
        <taxon>Magnoliopsida</taxon>
        <taxon>eudicotyledons</taxon>
        <taxon>Gunneridae</taxon>
        <taxon>Pentapetalae</taxon>
        <taxon>rosids</taxon>
        <taxon>malvids</taxon>
        <taxon>Malvales</taxon>
        <taxon>Malvaceae</taxon>
        <taxon>Malvoideae</taxon>
        <taxon>Gossypium</taxon>
    </lineage>
</organism>
<dbReference type="EMBL" id="KN407126">
    <property type="protein sequence ID" value="KHG16876.1"/>
    <property type="molecule type" value="Genomic_DNA"/>
</dbReference>
<accession>A0A0B0P0M7</accession>
<evidence type="ECO:0000313" key="1">
    <source>
        <dbReference type="EMBL" id="KHG16876.1"/>
    </source>
</evidence>
<keyword evidence="2" id="KW-1185">Reference proteome</keyword>
<protein>
    <submittedName>
        <fullName evidence="1">Contactin-associated protein like 5-2</fullName>
    </submittedName>
</protein>
<dbReference type="AlphaFoldDB" id="A0A0B0P0M7"/>
<gene>
    <name evidence="1" type="ORF">F383_21724</name>
</gene>
<proteinExistence type="predicted"/>
<name>A0A0B0P0M7_GOSAR</name>
<reference evidence="2" key="1">
    <citation type="submission" date="2014-09" db="EMBL/GenBank/DDBJ databases">
        <authorList>
            <person name="Mudge J."/>
            <person name="Ramaraj T."/>
            <person name="Lindquist I.E."/>
            <person name="Bharti A.K."/>
            <person name="Sundararajan A."/>
            <person name="Cameron C.T."/>
            <person name="Woodward J.E."/>
            <person name="May G.D."/>
            <person name="Brubaker C."/>
            <person name="Broadhvest J."/>
            <person name="Wilkins T.A."/>
        </authorList>
    </citation>
    <scope>NUCLEOTIDE SEQUENCE</scope>
    <source>
        <strain evidence="2">cv. AKA8401</strain>
    </source>
</reference>
<evidence type="ECO:0000313" key="2">
    <source>
        <dbReference type="Proteomes" id="UP000032142"/>
    </source>
</evidence>
<sequence length="117" mass="13385">MKKSRCFRNIASENFPCQNYPPKNSSIWFIHPLNLHLILSILRNSPFQLFLTPIRTALRQATPSAVKAETTLWWVSKQDMITSPSSFMTTTPDAERLFGKSNAPSKLILTNSRRGYL</sequence>
<dbReference type="Proteomes" id="UP000032142">
    <property type="component" value="Unassembled WGS sequence"/>
</dbReference>